<accession>A0A4U0XQF9</accession>
<comment type="subcellular location">
    <subcellularLocation>
        <location evidence="6">Nucleus outer membrane</location>
        <topology evidence="6">Single-pass membrane protein</topology>
    </subcellularLocation>
</comment>
<keyword evidence="4" id="KW-0472">Membrane</keyword>
<organism evidence="7 8">
    <name type="scientific">Friedmanniomyces simplex</name>
    <dbReference type="NCBI Taxonomy" id="329884"/>
    <lineage>
        <taxon>Eukaryota</taxon>
        <taxon>Fungi</taxon>
        <taxon>Dikarya</taxon>
        <taxon>Ascomycota</taxon>
        <taxon>Pezizomycotina</taxon>
        <taxon>Dothideomycetes</taxon>
        <taxon>Dothideomycetidae</taxon>
        <taxon>Mycosphaerellales</taxon>
        <taxon>Teratosphaeriaceae</taxon>
        <taxon>Friedmanniomyces</taxon>
    </lineage>
</organism>
<evidence type="ECO:0000256" key="3">
    <source>
        <dbReference type="ARBA" id="ARBA00022989"/>
    </source>
</evidence>
<comment type="similarity">
    <text evidence="1">Belongs to the TMEM53 family.</text>
</comment>
<gene>
    <name evidence="7" type="ORF">B0A55_04367</name>
</gene>
<dbReference type="InterPro" id="IPR008547">
    <property type="entry name" value="DUF829_TMEM53"/>
</dbReference>
<dbReference type="PANTHER" id="PTHR12265:SF30">
    <property type="entry name" value="TRANSMEMBRANE PROTEIN 53"/>
    <property type="match status" value="1"/>
</dbReference>
<evidence type="ECO:0000256" key="5">
    <source>
        <dbReference type="ARBA" id="ARBA00023242"/>
    </source>
</evidence>
<reference evidence="7 8" key="1">
    <citation type="submission" date="2017-03" db="EMBL/GenBank/DDBJ databases">
        <title>Genomes of endolithic fungi from Antarctica.</title>
        <authorList>
            <person name="Coleine C."/>
            <person name="Masonjones S."/>
            <person name="Stajich J.E."/>
        </authorList>
    </citation>
    <scope>NUCLEOTIDE SEQUENCE [LARGE SCALE GENOMIC DNA]</scope>
    <source>
        <strain evidence="7 8">CCFEE 5184</strain>
    </source>
</reference>
<dbReference type="EMBL" id="NAJQ01000083">
    <property type="protein sequence ID" value="TKA79740.1"/>
    <property type="molecule type" value="Genomic_DNA"/>
</dbReference>
<dbReference type="GO" id="GO:0005640">
    <property type="term" value="C:nuclear outer membrane"/>
    <property type="evidence" value="ECO:0007669"/>
    <property type="project" value="UniProtKB-SubCell"/>
</dbReference>
<dbReference type="Gene3D" id="3.40.50.1820">
    <property type="entry name" value="alpha/beta hydrolase"/>
    <property type="match status" value="1"/>
</dbReference>
<keyword evidence="2" id="KW-0812">Transmembrane</keyword>
<dbReference type="AlphaFoldDB" id="A0A4U0XQF9"/>
<sequence length="283" mass="31264">MTSSKSTLPDFIRLSESISIYRPDATSTTIGPSQKTAPQTIILCAWFGALPKHIAKYTTAHRTRNPTAQILLIRSGVADMLFTSHATQRIHLQPAVQVLKAAHATGHRIFLHVFSNGGTNSAVQLAHAWRDDTQTPLPIDAMVLDSCPGSPELRLAAAAVIMTFPKDQQWWATIIVWNIIVPPFVLPTLVGDPNLVEWMRVCLNDESLFTREVPRVYLYSQADRLVPWSAVQEHCASAQNAGYPVKLVRFRDSPHVAHVNENSERYWGAVDDVQQGSGPGVGE</sequence>
<evidence type="ECO:0000313" key="8">
    <source>
        <dbReference type="Proteomes" id="UP000309340"/>
    </source>
</evidence>
<dbReference type="OrthoDB" id="77878at2759"/>
<dbReference type="InterPro" id="IPR029058">
    <property type="entry name" value="AB_hydrolase_fold"/>
</dbReference>
<comment type="caution">
    <text evidence="7">The sequence shown here is derived from an EMBL/GenBank/DDBJ whole genome shotgun (WGS) entry which is preliminary data.</text>
</comment>
<keyword evidence="5" id="KW-0539">Nucleus</keyword>
<evidence type="ECO:0000313" key="7">
    <source>
        <dbReference type="EMBL" id="TKA79740.1"/>
    </source>
</evidence>
<evidence type="ECO:0000256" key="2">
    <source>
        <dbReference type="ARBA" id="ARBA00022692"/>
    </source>
</evidence>
<evidence type="ECO:0000256" key="1">
    <source>
        <dbReference type="ARBA" id="ARBA00007387"/>
    </source>
</evidence>
<dbReference type="PANTHER" id="PTHR12265">
    <property type="entry name" value="TRANSMEMBRANE PROTEIN 53"/>
    <property type="match status" value="1"/>
</dbReference>
<dbReference type="Proteomes" id="UP000309340">
    <property type="component" value="Unassembled WGS sequence"/>
</dbReference>
<keyword evidence="8" id="KW-1185">Reference proteome</keyword>
<dbReference type="STRING" id="329884.A0A4U0XQF9"/>
<protein>
    <submittedName>
        <fullName evidence="7">Uncharacterized protein</fullName>
    </submittedName>
</protein>
<evidence type="ECO:0000256" key="4">
    <source>
        <dbReference type="ARBA" id="ARBA00023136"/>
    </source>
</evidence>
<keyword evidence="3" id="KW-1133">Transmembrane helix</keyword>
<proteinExistence type="inferred from homology"/>
<dbReference type="SUPFAM" id="SSF53474">
    <property type="entry name" value="alpha/beta-Hydrolases"/>
    <property type="match status" value="1"/>
</dbReference>
<dbReference type="Pfam" id="PF05705">
    <property type="entry name" value="DUF829"/>
    <property type="match status" value="1"/>
</dbReference>
<name>A0A4U0XQF9_9PEZI</name>
<evidence type="ECO:0000256" key="6">
    <source>
        <dbReference type="ARBA" id="ARBA00034303"/>
    </source>
</evidence>